<dbReference type="CDD" id="cd18997">
    <property type="entry name" value="LGIC_ECD_nAChR"/>
    <property type="match status" value="1"/>
</dbReference>
<keyword evidence="5" id="KW-0732">Signal</keyword>
<evidence type="ECO:0000256" key="5">
    <source>
        <dbReference type="RuleBase" id="RU000687"/>
    </source>
</evidence>
<dbReference type="SUPFAM" id="SSF90112">
    <property type="entry name" value="Neurotransmitter-gated ion-channel transmembrane pore"/>
    <property type="match status" value="1"/>
</dbReference>
<dbReference type="AlphaFoldDB" id="A0A0N5B6R1"/>
<keyword evidence="5" id="KW-0407">Ion channel</keyword>
<sequence length="533" mass="62828">MRLYFILLLTINITSNIYSNNLKLNQFSNEYIERRSNLPYLQILHRDLFHDYIPDVRPVHNDSLPTEVTVQFWLKQLLKVNERDQTIRLYLWLELYWKDEILTWNPTKYGNITEIHVPANKIWSPDLVVYNSANMNVEESDMEKNVVIKYDGNVVLFRSTITDITCNLNLADFPFDNQICYVTLASWSMDGSKIQLKAIDRNTNNSYLELYIQHSMWRMLGMKHKTFIKYYDCCVNPFPDITYFFVLQRSPSYYIFSLIIPSTFITVVTIIGFFTPHSTTGENTEKVSLGVTALLSMAIIMMMVSDEVPATSDVVPLIGKYYIGLIGLIFSAAFSTTVTLHFQLRANIGIRMSEQLRKLLFIKVARNRIFQFFFTLQMRKRSAREMKNNALLFGLHTANIMFNSHLIKTNLTQAFLKRDSLLEECHAEFTNREEQVWKLKEDVKLLEREDIFDIRMRKVFYKILNHISDISFIMKHEQEKRIIITEWQQAARILERLLMLFFLFATALFHIVMLTSPYNDIILTDELLEKIKK</sequence>
<comment type="subcellular location">
    <subcellularLocation>
        <location evidence="1">Membrane</location>
        <topology evidence="1">Multi-pass membrane protein</topology>
    </subcellularLocation>
</comment>
<dbReference type="Pfam" id="PF02932">
    <property type="entry name" value="Neur_chan_memb"/>
    <property type="match status" value="1"/>
</dbReference>
<dbReference type="Pfam" id="PF02931">
    <property type="entry name" value="Neur_chan_LBD"/>
    <property type="match status" value="1"/>
</dbReference>
<evidence type="ECO:0000313" key="8">
    <source>
        <dbReference type="Proteomes" id="UP000046392"/>
    </source>
</evidence>
<feature type="chain" id="PRO_5022264757" evidence="5">
    <location>
        <begin position="20"/>
        <end position="533"/>
    </location>
</feature>
<dbReference type="WBParaSite" id="SPAL_0000174800.1">
    <property type="protein sequence ID" value="SPAL_0000174800.1"/>
    <property type="gene ID" value="SPAL_0000174800"/>
</dbReference>
<keyword evidence="5" id="KW-0406">Ion transport</keyword>
<dbReference type="PRINTS" id="PR00252">
    <property type="entry name" value="NRIONCHANNEL"/>
</dbReference>
<dbReference type="GO" id="GO:0005230">
    <property type="term" value="F:extracellular ligand-gated monoatomic ion channel activity"/>
    <property type="evidence" value="ECO:0007669"/>
    <property type="project" value="InterPro"/>
</dbReference>
<dbReference type="InterPro" id="IPR018000">
    <property type="entry name" value="Neurotransmitter_ion_chnl_CS"/>
</dbReference>
<evidence type="ECO:0000259" key="6">
    <source>
        <dbReference type="Pfam" id="PF02931"/>
    </source>
</evidence>
<name>A0A0N5B6R1_STREA</name>
<comment type="similarity">
    <text evidence="5">Belongs to the ligand-gated ion channel (TC 1.A.9) family.</text>
</comment>
<dbReference type="Gene3D" id="2.70.170.10">
    <property type="entry name" value="Neurotransmitter-gated ion-channel ligand-binding domain"/>
    <property type="match status" value="1"/>
</dbReference>
<keyword evidence="4 5" id="KW-0472">Membrane</keyword>
<accession>A0A0N5B6R1</accession>
<dbReference type="InterPro" id="IPR006202">
    <property type="entry name" value="Neur_chan_lig-bd"/>
</dbReference>
<dbReference type="InterPro" id="IPR038050">
    <property type="entry name" value="Neuro_actylchol_rec"/>
</dbReference>
<dbReference type="InterPro" id="IPR006201">
    <property type="entry name" value="Neur_channel"/>
</dbReference>
<dbReference type="SUPFAM" id="SSF63712">
    <property type="entry name" value="Nicotinic receptor ligand binding domain-like"/>
    <property type="match status" value="1"/>
</dbReference>
<dbReference type="GO" id="GO:0016020">
    <property type="term" value="C:membrane"/>
    <property type="evidence" value="ECO:0007669"/>
    <property type="project" value="UniProtKB-SubCell"/>
</dbReference>
<dbReference type="InterPro" id="IPR036734">
    <property type="entry name" value="Neur_chan_lig-bd_sf"/>
</dbReference>
<feature type="transmembrane region" description="Helical" evidence="5">
    <location>
        <begin position="287"/>
        <end position="305"/>
    </location>
</feature>
<evidence type="ECO:0000313" key="9">
    <source>
        <dbReference type="WBParaSite" id="SPAL_0000174800.1"/>
    </source>
</evidence>
<protein>
    <submittedName>
        <fullName evidence="9">Neur_chan_LBD domain-containing protein</fullName>
    </submittedName>
</protein>
<dbReference type="Gene3D" id="1.20.58.390">
    <property type="entry name" value="Neurotransmitter-gated ion-channel transmembrane domain"/>
    <property type="match status" value="1"/>
</dbReference>
<dbReference type="InterPro" id="IPR036719">
    <property type="entry name" value="Neuro-gated_channel_TM_sf"/>
</dbReference>
<dbReference type="CDD" id="cd19051">
    <property type="entry name" value="LGIC_TM_cation"/>
    <property type="match status" value="1"/>
</dbReference>
<keyword evidence="2 5" id="KW-0812">Transmembrane</keyword>
<evidence type="ECO:0000256" key="2">
    <source>
        <dbReference type="ARBA" id="ARBA00022692"/>
    </source>
</evidence>
<dbReference type="GO" id="GO:0004888">
    <property type="term" value="F:transmembrane signaling receptor activity"/>
    <property type="evidence" value="ECO:0007669"/>
    <property type="project" value="InterPro"/>
</dbReference>
<keyword evidence="8" id="KW-1185">Reference proteome</keyword>
<dbReference type="InterPro" id="IPR006029">
    <property type="entry name" value="Neurotrans-gated_channel_TM"/>
</dbReference>
<reference evidence="9" key="1">
    <citation type="submission" date="2017-02" db="UniProtKB">
        <authorList>
            <consortium name="WormBaseParasite"/>
        </authorList>
    </citation>
    <scope>IDENTIFICATION</scope>
</reference>
<feature type="transmembrane region" description="Helical" evidence="5">
    <location>
        <begin position="253"/>
        <end position="275"/>
    </location>
</feature>
<feature type="transmembrane region" description="Helical" evidence="5">
    <location>
        <begin position="497"/>
        <end position="518"/>
    </location>
</feature>
<organism evidence="8 9">
    <name type="scientific">Strongyloides papillosus</name>
    <name type="common">Intestinal threadworm</name>
    <dbReference type="NCBI Taxonomy" id="174720"/>
    <lineage>
        <taxon>Eukaryota</taxon>
        <taxon>Metazoa</taxon>
        <taxon>Ecdysozoa</taxon>
        <taxon>Nematoda</taxon>
        <taxon>Chromadorea</taxon>
        <taxon>Rhabditida</taxon>
        <taxon>Tylenchina</taxon>
        <taxon>Panagrolaimomorpha</taxon>
        <taxon>Strongyloidoidea</taxon>
        <taxon>Strongyloididae</taxon>
        <taxon>Strongyloides</taxon>
    </lineage>
</organism>
<dbReference type="PANTHER" id="PTHR18945">
    <property type="entry name" value="NEUROTRANSMITTER GATED ION CHANNEL"/>
    <property type="match status" value="1"/>
</dbReference>
<evidence type="ECO:0000259" key="7">
    <source>
        <dbReference type="Pfam" id="PF02932"/>
    </source>
</evidence>
<evidence type="ECO:0000256" key="1">
    <source>
        <dbReference type="ARBA" id="ARBA00004141"/>
    </source>
</evidence>
<evidence type="ECO:0000256" key="3">
    <source>
        <dbReference type="ARBA" id="ARBA00022989"/>
    </source>
</evidence>
<proteinExistence type="inferred from homology"/>
<keyword evidence="5" id="KW-0813">Transport</keyword>
<dbReference type="PROSITE" id="PS00236">
    <property type="entry name" value="NEUROTR_ION_CHANNEL"/>
    <property type="match status" value="1"/>
</dbReference>
<feature type="domain" description="Neurotransmitter-gated ion-channel transmembrane" evidence="7">
    <location>
        <begin position="258"/>
        <end position="513"/>
    </location>
</feature>
<feature type="transmembrane region" description="Helical" evidence="5">
    <location>
        <begin position="321"/>
        <end position="342"/>
    </location>
</feature>
<evidence type="ECO:0000256" key="4">
    <source>
        <dbReference type="ARBA" id="ARBA00023136"/>
    </source>
</evidence>
<keyword evidence="3 5" id="KW-1133">Transmembrane helix</keyword>
<dbReference type="FunFam" id="2.70.170.10:FF:000028">
    <property type="entry name" value="AcetylCholine Receptor"/>
    <property type="match status" value="1"/>
</dbReference>
<feature type="domain" description="Neurotransmitter-gated ion-channel ligand-binding" evidence="6">
    <location>
        <begin position="44"/>
        <end position="251"/>
    </location>
</feature>
<feature type="signal peptide" evidence="5">
    <location>
        <begin position="1"/>
        <end position="19"/>
    </location>
</feature>
<dbReference type="STRING" id="174720.A0A0N5B6R1"/>
<dbReference type="Proteomes" id="UP000046392">
    <property type="component" value="Unplaced"/>
</dbReference>